<comment type="catalytic activity">
    <reaction evidence="8">
        <text>a ubiquinone + NADH + 5 H(+)(in) = a ubiquinol + NAD(+) + 4 H(+)(out)</text>
        <dbReference type="Rhea" id="RHEA:29091"/>
        <dbReference type="Rhea" id="RHEA-COMP:9565"/>
        <dbReference type="Rhea" id="RHEA-COMP:9566"/>
        <dbReference type="ChEBI" id="CHEBI:15378"/>
        <dbReference type="ChEBI" id="CHEBI:16389"/>
        <dbReference type="ChEBI" id="CHEBI:17976"/>
        <dbReference type="ChEBI" id="CHEBI:57540"/>
        <dbReference type="ChEBI" id="CHEBI:57945"/>
        <dbReference type="EC" id="7.1.1.2"/>
    </reaction>
</comment>
<feature type="transmembrane region" description="Helical" evidence="9">
    <location>
        <begin position="65"/>
        <end position="90"/>
    </location>
</feature>
<dbReference type="PANTHER" id="PTHR11432">
    <property type="entry name" value="NADH DEHYDROGENASE SUBUNIT 1"/>
    <property type="match status" value="1"/>
</dbReference>
<organism evidence="10">
    <name type="scientific">Micrura bella</name>
    <dbReference type="NCBI Taxonomy" id="1692167"/>
    <lineage>
        <taxon>Eukaryota</taxon>
        <taxon>Metazoa</taxon>
        <taxon>Spiralia</taxon>
        <taxon>Lophotrochozoa</taxon>
        <taxon>Nemertea</taxon>
        <taxon>Pilidiophora</taxon>
        <taxon>Heteronemertea</taxon>
        <taxon>Lineidae</taxon>
        <taxon>Micrura</taxon>
    </lineage>
</organism>
<keyword evidence="6 9" id="KW-0472">Membrane</keyword>
<dbReference type="PROSITE" id="PS00667">
    <property type="entry name" value="COMPLEX1_ND1_1"/>
    <property type="match status" value="1"/>
</dbReference>
<dbReference type="InterPro" id="IPR018086">
    <property type="entry name" value="NADH_UbQ_OxRdtase_su1_CS"/>
</dbReference>
<dbReference type="PANTHER" id="PTHR11432:SF3">
    <property type="entry name" value="NADH-UBIQUINONE OXIDOREDUCTASE CHAIN 1"/>
    <property type="match status" value="1"/>
</dbReference>
<keyword evidence="5 9" id="KW-1133">Transmembrane helix</keyword>
<name>A0A0U2EZF5_9BILA</name>
<dbReference type="InterPro" id="IPR001694">
    <property type="entry name" value="NADH_UbQ_OxRdtase_su1/FPO"/>
</dbReference>
<keyword evidence="7" id="KW-0520">NAD</keyword>
<protein>
    <recommendedName>
        <fullName evidence="3 8">NADH-ubiquinone oxidoreductase chain 1</fullName>
        <ecNumber evidence="8">7.1.1.2</ecNumber>
    </recommendedName>
</protein>
<feature type="transmembrane region" description="Helical" evidence="9">
    <location>
        <begin position="142"/>
        <end position="162"/>
    </location>
</feature>
<feature type="transmembrane region" description="Helical" evidence="9">
    <location>
        <begin position="252"/>
        <end position="273"/>
    </location>
</feature>
<geneLocation type="mitochondrion" evidence="10"/>
<accession>A0A0U2EZF5</accession>
<evidence type="ECO:0000256" key="5">
    <source>
        <dbReference type="ARBA" id="ARBA00022989"/>
    </source>
</evidence>
<evidence type="ECO:0000256" key="6">
    <source>
        <dbReference type="ARBA" id="ARBA00023136"/>
    </source>
</evidence>
<dbReference type="PROSITE" id="PS00668">
    <property type="entry name" value="COMPLEX1_ND1_2"/>
    <property type="match status" value="1"/>
</dbReference>
<feature type="transmembrane region" description="Helical" evidence="9">
    <location>
        <begin position="174"/>
        <end position="194"/>
    </location>
</feature>
<dbReference type="Pfam" id="PF00146">
    <property type="entry name" value="NADHdh"/>
    <property type="match status" value="1"/>
</dbReference>
<evidence type="ECO:0000256" key="2">
    <source>
        <dbReference type="ARBA" id="ARBA00010535"/>
    </source>
</evidence>
<keyword evidence="8" id="KW-0830">Ubiquinone</keyword>
<keyword evidence="8 10" id="KW-0496">Mitochondrion</keyword>
<dbReference type="EC" id="7.1.1.2" evidence="8"/>
<evidence type="ECO:0000256" key="8">
    <source>
        <dbReference type="RuleBase" id="RU000473"/>
    </source>
</evidence>
<dbReference type="AlphaFoldDB" id="A0A0U2EZF5"/>
<evidence type="ECO:0000313" key="10">
    <source>
        <dbReference type="EMBL" id="AKT74031.1"/>
    </source>
</evidence>
<proteinExistence type="inferred from homology"/>
<dbReference type="GO" id="GO:0003954">
    <property type="term" value="F:NADH dehydrogenase activity"/>
    <property type="evidence" value="ECO:0007669"/>
    <property type="project" value="TreeGrafter"/>
</dbReference>
<evidence type="ECO:0000256" key="3">
    <source>
        <dbReference type="ARBA" id="ARBA00021009"/>
    </source>
</evidence>
<dbReference type="GO" id="GO:0008137">
    <property type="term" value="F:NADH dehydrogenase (ubiquinone) activity"/>
    <property type="evidence" value="ECO:0007669"/>
    <property type="project" value="UniProtKB-EC"/>
</dbReference>
<feature type="transmembrane region" description="Helical" evidence="9">
    <location>
        <begin position="96"/>
        <end position="121"/>
    </location>
</feature>
<evidence type="ECO:0000256" key="4">
    <source>
        <dbReference type="ARBA" id="ARBA00022692"/>
    </source>
</evidence>
<comment type="subcellular location">
    <subcellularLocation>
        <location evidence="1">Membrane</location>
        <topology evidence="1">Multi-pass membrane protein</topology>
    </subcellularLocation>
    <subcellularLocation>
        <location evidence="7">Mitochondrion inner membrane</location>
        <topology evidence="7">Multi-pass membrane protein</topology>
    </subcellularLocation>
</comment>
<dbReference type="GO" id="GO:0009060">
    <property type="term" value="P:aerobic respiration"/>
    <property type="evidence" value="ECO:0007669"/>
    <property type="project" value="TreeGrafter"/>
</dbReference>
<sequence>MLSLLGVIVQMVGLLLAVAFYTLMERKVLGYIQLRKGPNKVSLMGVPQPLADAAKLFLKEQAKPFLANWVAYLSAPVISLFLALSMWVVYPSFGYAVYSFSLGILFFLCVSSFGVYGTLVAGWASNSKYALLGSLRAVAQTISYEVSMILVLLSSVYLVGSYDLHYFFSCREMGVWVFLVTAPIALVWLVTILAETNRAPFDFAEGESEIVSGFNVEYSSGGFALIFMAEYGVILVMSLISGVLFFGGDDFLFSFSGLCIFKALLFSFFFLWVRGSLPRVRYDKLMGLTWKCFLPVSLGWLFFVVLFVFM</sequence>
<evidence type="ECO:0000256" key="7">
    <source>
        <dbReference type="RuleBase" id="RU000471"/>
    </source>
</evidence>
<feature type="transmembrane region" description="Helical" evidence="9">
    <location>
        <begin position="6"/>
        <end position="24"/>
    </location>
</feature>
<evidence type="ECO:0000256" key="9">
    <source>
        <dbReference type="SAM" id="Phobius"/>
    </source>
</evidence>
<evidence type="ECO:0000256" key="1">
    <source>
        <dbReference type="ARBA" id="ARBA00004141"/>
    </source>
</evidence>
<feature type="transmembrane region" description="Helical" evidence="9">
    <location>
        <begin position="223"/>
        <end position="246"/>
    </location>
</feature>
<gene>
    <name evidence="10" type="primary">nad1</name>
</gene>
<dbReference type="GO" id="GO:0005743">
    <property type="term" value="C:mitochondrial inner membrane"/>
    <property type="evidence" value="ECO:0007669"/>
    <property type="project" value="UniProtKB-SubCell"/>
</dbReference>
<reference evidence="10" key="1">
    <citation type="journal article" date="2015" name="Mitochondrial DNA">
        <title>Mitochondrial genome of Micrura bella (Nemertea: Heteronemertea), the largest mitochondrial genome known to phylum Nemertea.</title>
        <authorList>
            <person name="Shen C."/>
            <person name="Shi-Chun S."/>
        </authorList>
    </citation>
    <scope>NUCLEOTIDE SEQUENCE</scope>
</reference>
<comment type="similarity">
    <text evidence="2 7">Belongs to the complex I subunit 1 family.</text>
</comment>
<feature type="transmembrane region" description="Helical" evidence="9">
    <location>
        <begin position="285"/>
        <end position="309"/>
    </location>
</feature>
<dbReference type="EMBL" id="KR703629">
    <property type="protein sequence ID" value="AKT74031.1"/>
    <property type="molecule type" value="Genomic_DNA"/>
</dbReference>
<dbReference type="HAMAP" id="MF_01350">
    <property type="entry name" value="NDH1_NuoH"/>
    <property type="match status" value="1"/>
</dbReference>
<keyword evidence="4 7" id="KW-0812">Transmembrane</keyword>